<dbReference type="EMBL" id="CP035037">
    <property type="protein sequence ID" value="QAB16828.1"/>
    <property type="molecule type" value="Genomic_DNA"/>
</dbReference>
<protein>
    <submittedName>
        <fullName evidence="5">Ketoacyl-ACP synthase III</fullName>
    </submittedName>
</protein>
<evidence type="ECO:0000256" key="1">
    <source>
        <dbReference type="ARBA" id="ARBA00022679"/>
    </source>
</evidence>
<evidence type="ECO:0000313" key="5">
    <source>
        <dbReference type="EMBL" id="QAB16828.1"/>
    </source>
</evidence>
<dbReference type="InterPro" id="IPR013747">
    <property type="entry name" value="ACP_syn_III_C"/>
</dbReference>
<dbReference type="InterPro" id="IPR016039">
    <property type="entry name" value="Thiolase-like"/>
</dbReference>
<keyword evidence="1" id="KW-0808">Transferase</keyword>
<dbReference type="Pfam" id="PF08545">
    <property type="entry name" value="ACP_syn_III"/>
    <property type="match status" value="1"/>
</dbReference>
<dbReference type="Proteomes" id="UP000285768">
    <property type="component" value="Chromosome"/>
</dbReference>
<sequence length="336" mass="35805">MQARITAVDYHLPERVLSNEDLSAEFPEWSVEKISAKTGIDRRHIAGDDEFSSDLAIAAGRKLLSGRGIDPQSIDYLIVCTQSPDFYLPTTACIVHEGLGLRSSAGAADLNLGCSGYIYALGQAKGLIESGQVSNVLIVTADTYTKFVNPSDKSVRTIFGDGAAATLVTAQESDASGITAITYGTDGSGAGKLVVPHGGMRQGADIEAKSPAAERGLESNGYDLYMDGPEIFNFTLRVVPESVDTILAKAELGLDDIDLFVFHQANAFMLEHLRKKLKVPEEKFFVSLAESGNTVSSTIPIALTDAVRAGELKPGMRVMLLGFGVGLSWGGLVLNW</sequence>
<evidence type="ECO:0000256" key="2">
    <source>
        <dbReference type="ARBA" id="ARBA00023315"/>
    </source>
</evidence>
<evidence type="ECO:0000259" key="4">
    <source>
        <dbReference type="Pfam" id="PF08545"/>
    </source>
</evidence>
<dbReference type="RefSeq" id="WP_128386149.1">
    <property type="nucleotide sequence ID" value="NZ_CP035037.1"/>
</dbReference>
<name>A0ABX5QCT4_9MICO</name>
<dbReference type="PANTHER" id="PTHR34069:SF2">
    <property type="entry name" value="BETA-KETOACYL-[ACYL-CARRIER-PROTEIN] SYNTHASE III"/>
    <property type="match status" value="1"/>
</dbReference>
<keyword evidence="2" id="KW-0012">Acyltransferase</keyword>
<organism evidence="5 6">
    <name type="scientific">Leucobacter muris</name>
    <dbReference type="NCBI Taxonomy" id="1935379"/>
    <lineage>
        <taxon>Bacteria</taxon>
        <taxon>Bacillati</taxon>
        <taxon>Actinomycetota</taxon>
        <taxon>Actinomycetes</taxon>
        <taxon>Micrococcales</taxon>
        <taxon>Microbacteriaceae</taxon>
        <taxon>Leucobacter</taxon>
    </lineage>
</organism>
<dbReference type="Gene3D" id="3.40.47.10">
    <property type="match status" value="1"/>
</dbReference>
<dbReference type="NCBIfam" id="NF006829">
    <property type="entry name" value="PRK09352.1"/>
    <property type="match status" value="1"/>
</dbReference>
<evidence type="ECO:0000313" key="6">
    <source>
        <dbReference type="Proteomes" id="UP000285768"/>
    </source>
</evidence>
<dbReference type="PANTHER" id="PTHR34069">
    <property type="entry name" value="3-OXOACYL-[ACYL-CARRIER-PROTEIN] SYNTHASE 3"/>
    <property type="match status" value="1"/>
</dbReference>
<dbReference type="Pfam" id="PF08541">
    <property type="entry name" value="ACP_syn_III_C"/>
    <property type="match status" value="1"/>
</dbReference>
<dbReference type="CDD" id="cd00830">
    <property type="entry name" value="KAS_III"/>
    <property type="match status" value="1"/>
</dbReference>
<accession>A0ABX5QCT4</accession>
<evidence type="ECO:0000259" key="3">
    <source>
        <dbReference type="Pfam" id="PF08541"/>
    </source>
</evidence>
<keyword evidence="6" id="KW-1185">Reference proteome</keyword>
<reference evidence="5 6" key="1">
    <citation type="submission" date="2019-01" db="EMBL/GenBank/DDBJ databases">
        <title>Leucobacter muris sp. nov. isolated from the nose of a laboratory mouse.</title>
        <authorList>
            <person name="Benga L."/>
            <person name="Sproeer C."/>
            <person name="Schumann P."/>
            <person name="Verbarg S."/>
            <person name="Bunk B."/>
            <person name="Engelhardt E."/>
            <person name="Benten P.M."/>
            <person name="Sager M."/>
        </authorList>
    </citation>
    <scope>NUCLEOTIDE SEQUENCE [LARGE SCALE GENOMIC DNA]</scope>
    <source>
        <strain evidence="5 6">DSM 101948</strain>
    </source>
</reference>
<dbReference type="InterPro" id="IPR013751">
    <property type="entry name" value="ACP_syn_III_N"/>
</dbReference>
<proteinExistence type="predicted"/>
<feature type="domain" description="Beta-ketoacyl-[acyl-carrier-protein] synthase III N-terminal" evidence="4">
    <location>
        <begin position="109"/>
        <end position="187"/>
    </location>
</feature>
<dbReference type="SUPFAM" id="SSF53901">
    <property type="entry name" value="Thiolase-like"/>
    <property type="match status" value="1"/>
</dbReference>
<feature type="domain" description="Beta-ketoacyl-[acyl-carrier-protein] synthase III C-terminal" evidence="3">
    <location>
        <begin position="247"/>
        <end position="336"/>
    </location>
</feature>
<gene>
    <name evidence="5" type="ORF">Leucomu_01760</name>
</gene>